<evidence type="ECO:0000256" key="2">
    <source>
        <dbReference type="ARBA" id="ARBA00022448"/>
    </source>
</evidence>
<dbReference type="PRINTS" id="PR01755">
    <property type="entry name" value="SECFTRNLCASE"/>
</dbReference>
<keyword evidence="3 9" id="KW-1003">Cell membrane</keyword>
<dbReference type="HAMAP" id="MF_01463_B">
    <property type="entry name" value="SecD_B"/>
    <property type="match status" value="1"/>
</dbReference>
<evidence type="ECO:0000256" key="7">
    <source>
        <dbReference type="ARBA" id="ARBA00023010"/>
    </source>
</evidence>
<protein>
    <recommendedName>
        <fullName evidence="9 10">Multifunctional fusion protein</fullName>
    </recommendedName>
    <domain>
        <recommendedName>
            <fullName evidence="9">Protein translocase subunit SecD</fullName>
        </recommendedName>
    </domain>
    <domain>
        <recommendedName>
            <fullName evidence="10">Protein-export membrane protein SecF</fullName>
        </recommendedName>
    </domain>
</protein>
<comment type="caution">
    <text evidence="15">The sequence shown here is derived from an EMBL/GenBank/DDBJ whole genome shotgun (WGS) entry which is preliminary data.</text>
</comment>
<dbReference type="InterPro" id="IPR022813">
    <property type="entry name" value="SecD/SecF_arch_bac"/>
</dbReference>
<dbReference type="EMBL" id="JBHTGQ010000002">
    <property type="protein sequence ID" value="MFC7748442.1"/>
    <property type="molecule type" value="Genomic_DNA"/>
</dbReference>
<keyword evidence="6 9" id="KW-1133">Transmembrane helix</keyword>
<dbReference type="Gene3D" id="3.30.70.3400">
    <property type="match status" value="1"/>
</dbReference>
<evidence type="ECO:0000313" key="15">
    <source>
        <dbReference type="EMBL" id="MFC7748442.1"/>
    </source>
</evidence>
<dbReference type="Pfam" id="PF07549">
    <property type="entry name" value="Sec_GG"/>
    <property type="match status" value="1"/>
</dbReference>
<feature type="domain" description="Protein export membrane protein SecD/SecF C-terminal" evidence="12">
    <location>
        <begin position="530"/>
        <end position="717"/>
    </location>
</feature>
<sequence length="734" mass="79609">MNMKRILAFVLTVAITLGIVAATSPWLLSNLRLGLDLKGGFEILYEAQPLSGTGEVTKEALAETAKSLEKRANASGAEEPEVTPEGSNRIRARIAGVTDEAKVRETLRTPASLTFRSADGCAPEAGYCKTELLGTDFKEGAAQVVFDQTNQPIVQIEVKDKAKFEEVTRRLVGKELAIYLDEELLSAPTVQNVFTDGKATITGRYTFSEAKELADTINLGALPLKLTEKYTQAVGASLGQKSLESTVLAGIIGSIAIFVFMIAIYRVPGIVASITLVAYTWLLLLVHYLMNATLTLPGIAAFVLGIGMAVDANIITYERIKEEIRSGKTILSSLKSGSQSSFRTIMDANITTILAGAVLYYVGTGAIKGFAITLILSILISILTNVFFSRFLLWLLIRSNWAKKPEHFGVKPSQVADIRKSKAEVKSAAEGKFDFAKHRNKFFAWSVAVTIAGIVMLAAAGLHLGVDFKAGTTLDVHVGKTIDKAQAEQLVRDAIGTAPESTTLSDSNDRVTMRFDRVLDAESGEANKVKEAFAKAYGSDVSVEENTVDPVIARELARLAVIAIVIASAGIAIYVSIRFEWRFALSAMIALLHDAFAVVSLFAIFRLEVNLPFIAAVLTIIGYSINDKIVIFDRIRENLRFAKLKTSEDLAKLVNESIWQTMTRSINTGLSVIIATIALLIFGSESIRVFSLAMLMGLIWGMYSSICIASQLWILFKQSALKRKTGQASSAEAS</sequence>
<feature type="transmembrane region" description="Helical" evidence="9">
    <location>
        <begin position="584"/>
        <end position="605"/>
    </location>
</feature>
<feature type="domain" description="SecDF P1 head subdomain" evidence="14">
    <location>
        <begin position="141"/>
        <end position="223"/>
    </location>
</feature>
<evidence type="ECO:0000256" key="11">
    <source>
        <dbReference type="SAM" id="MobiDB-lite"/>
    </source>
</evidence>
<accession>A0ABW2V1E1</accession>
<dbReference type="SUPFAM" id="SSF82866">
    <property type="entry name" value="Multidrug efflux transporter AcrB transmembrane domain"/>
    <property type="match status" value="2"/>
</dbReference>
<keyword evidence="4 9" id="KW-0812">Transmembrane</keyword>
<feature type="transmembrane region" description="Helical" evidence="9">
    <location>
        <begin position="666"/>
        <end position="683"/>
    </location>
</feature>
<dbReference type="InterPro" id="IPR005665">
    <property type="entry name" value="SecF_bac"/>
</dbReference>
<evidence type="ECO:0000256" key="4">
    <source>
        <dbReference type="ARBA" id="ARBA00022692"/>
    </source>
</evidence>
<feature type="domain" description="Protein export membrane protein SecD/SecF C-terminal" evidence="12">
    <location>
        <begin position="229"/>
        <end position="395"/>
    </location>
</feature>
<evidence type="ECO:0000313" key="16">
    <source>
        <dbReference type="Proteomes" id="UP001596528"/>
    </source>
</evidence>
<feature type="transmembrane region" description="Helical" evidence="9">
    <location>
        <begin position="344"/>
        <end position="363"/>
    </location>
</feature>
<comment type="function">
    <text evidence="9">Part of the Sec protein translocase complex. Interacts with the SecYEG preprotein conducting channel. SecDF uses the proton motive force (PMF) to complete protein translocation after the ATP-dependent function of SecA.</text>
</comment>
<dbReference type="Gene3D" id="3.30.1360.200">
    <property type="match status" value="1"/>
</dbReference>
<dbReference type="PANTHER" id="PTHR30081">
    <property type="entry name" value="PROTEIN-EXPORT MEMBRANE PROTEIN SEC"/>
    <property type="match status" value="1"/>
</dbReference>
<feature type="transmembrane region" description="Helical" evidence="9">
    <location>
        <begin position="369"/>
        <end position="397"/>
    </location>
</feature>
<feature type="region of interest" description="Disordered" evidence="11">
    <location>
        <begin position="69"/>
        <end position="88"/>
    </location>
</feature>
<evidence type="ECO:0000256" key="10">
    <source>
        <dbReference type="HAMAP-Rule" id="MF_01464"/>
    </source>
</evidence>
<feature type="transmembrane region" description="Helical" evidence="9">
    <location>
        <begin position="247"/>
        <end position="265"/>
    </location>
</feature>
<reference evidence="16" key="1">
    <citation type="journal article" date="2019" name="Int. J. Syst. Evol. Microbiol.">
        <title>The Global Catalogue of Microorganisms (GCM) 10K type strain sequencing project: providing services to taxonomists for standard genome sequencing and annotation.</title>
        <authorList>
            <consortium name="The Broad Institute Genomics Platform"/>
            <consortium name="The Broad Institute Genome Sequencing Center for Infectious Disease"/>
            <person name="Wu L."/>
            <person name="Ma J."/>
        </authorList>
    </citation>
    <scope>NUCLEOTIDE SEQUENCE [LARGE SCALE GENOMIC DNA]</scope>
    <source>
        <strain evidence="16">JCM 18657</strain>
    </source>
</reference>
<dbReference type="NCBIfam" id="TIGR00966">
    <property type="entry name" value="transloc_SecF"/>
    <property type="match status" value="1"/>
</dbReference>
<dbReference type="RefSeq" id="WP_138788986.1">
    <property type="nucleotide sequence ID" value="NZ_JBHTGQ010000002.1"/>
</dbReference>
<evidence type="ECO:0000256" key="8">
    <source>
        <dbReference type="ARBA" id="ARBA00023136"/>
    </source>
</evidence>
<evidence type="ECO:0000256" key="9">
    <source>
        <dbReference type="HAMAP-Rule" id="MF_01463"/>
    </source>
</evidence>
<feature type="transmembrane region" description="Helical" evidence="9">
    <location>
        <begin position="442"/>
        <end position="466"/>
    </location>
</feature>
<feature type="transmembrane region" description="Helical" evidence="9">
    <location>
        <begin position="270"/>
        <end position="290"/>
    </location>
</feature>
<keyword evidence="5 9" id="KW-0653">Protein transport</keyword>
<comment type="similarity">
    <text evidence="9">Belongs to the SecD/SecF family. SecD subfamily.</text>
</comment>
<evidence type="ECO:0000259" key="14">
    <source>
        <dbReference type="Pfam" id="PF22599"/>
    </source>
</evidence>
<dbReference type="Gene3D" id="1.20.1640.10">
    <property type="entry name" value="Multidrug efflux transporter AcrB transmembrane domain"/>
    <property type="match status" value="2"/>
</dbReference>
<evidence type="ECO:0000256" key="1">
    <source>
        <dbReference type="ARBA" id="ARBA00004651"/>
    </source>
</evidence>
<comment type="subcellular location">
    <subcellularLocation>
        <location evidence="1 9">Cell membrane</location>
        <topology evidence="1 9">Multi-pass membrane protein</topology>
    </subcellularLocation>
</comment>
<dbReference type="Pfam" id="PF21760">
    <property type="entry name" value="SecD_1st"/>
    <property type="match status" value="1"/>
</dbReference>
<evidence type="ECO:0000256" key="6">
    <source>
        <dbReference type="ARBA" id="ARBA00022989"/>
    </source>
</evidence>
<keyword evidence="2 9" id="KW-0813">Transport</keyword>
<evidence type="ECO:0000259" key="12">
    <source>
        <dbReference type="Pfam" id="PF02355"/>
    </source>
</evidence>
<organism evidence="15 16">
    <name type="scientific">Paenibacillus thermoaerophilus</name>
    <dbReference type="NCBI Taxonomy" id="1215385"/>
    <lineage>
        <taxon>Bacteria</taxon>
        <taxon>Bacillati</taxon>
        <taxon>Bacillota</taxon>
        <taxon>Bacilli</taxon>
        <taxon>Bacillales</taxon>
        <taxon>Paenibacillaceae</taxon>
        <taxon>Paenibacillus</taxon>
    </lineage>
</organism>
<gene>
    <name evidence="9 15" type="primary">secD</name>
    <name evidence="10" type="synonym">secF</name>
    <name evidence="15" type="ORF">ACFQWB_00590</name>
</gene>
<dbReference type="Proteomes" id="UP001596528">
    <property type="component" value="Unassembled WGS sequence"/>
</dbReference>
<dbReference type="InterPro" id="IPR022646">
    <property type="entry name" value="SecD/SecF_CS"/>
</dbReference>
<dbReference type="NCBIfam" id="TIGR00916">
    <property type="entry name" value="2A0604s01"/>
    <property type="match status" value="2"/>
</dbReference>
<keyword evidence="16" id="KW-1185">Reference proteome</keyword>
<feature type="transmembrane region" description="Helical" evidence="9">
    <location>
        <begin position="556"/>
        <end position="577"/>
    </location>
</feature>
<comment type="caution">
    <text evidence="9">Lacks conserved residue(s) required for the propagation of feature annotation.</text>
</comment>
<dbReference type="PANTHER" id="PTHR30081:SF1">
    <property type="entry name" value="PROTEIN TRANSLOCASE SUBUNIT SECD"/>
    <property type="match status" value="1"/>
</dbReference>
<evidence type="ECO:0000256" key="5">
    <source>
        <dbReference type="ARBA" id="ARBA00022927"/>
    </source>
</evidence>
<name>A0ABW2V1E1_9BACL</name>
<dbReference type="InterPro" id="IPR022645">
    <property type="entry name" value="SecD/SecF_bac"/>
</dbReference>
<feature type="transmembrane region" description="Helical" evidence="9">
    <location>
        <begin position="296"/>
        <end position="315"/>
    </location>
</feature>
<dbReference type="InterPro" id="IPR055344">
    <property type="entry name" value="SecD_SecF_C_bact"/>
</dbReference>
<feature type="domain" description="Protein translocase subunit SecDF P1" evidence="13">
    <location>
        <begin position="64"/>
        <end position="119"/>
    </location>
</feature>
<proteinExistence type="inferred from homology"/>
<comment type="subunit">
    <text evidence="10">Forms a complex with SecD. Part of the essential Sec protein translocation apparatus which comprises SecA, SecYEG and auxiliary proteins SecDF. Other proteins may also be involved.</text>
</comment>
<comment type="subunit">
    <text evidence="9">Forms a complex with SecF. Part of the essential Sec protein translocation apparatus which comprises SecA, SecYEG and auxiliary proteins SecDF. Other proteins may also be involved.</text>
</comment>
<evidence type="ECO:0000259" key="13">
    <source>
        <dbReference type="Pfam" id="PF21760"/>
    </source>
</evidence>
<dbReference type="NCBIfam" id="TIGR01129">
    <property type="entry name" value="secD"/>
    <property type="match status" value="1"/>
</dbReference>
<dbReference type="InterPro" id="IPR054384">
    <property type="entry name" value="SecDF_P1_head"/>
</dbReference>
<dbReference type="InterPro" id="IPR048631">
    <property type="entry name" value="SecD_1st"/>
</dbReference>
<dbReference type="Pfam" id="PF22599">
    <property type="entry name" value="SecDF_P1_head"/>
    <property type="match status" value="1"/>
</dbReference>
<evidence type="ECO:0000256" key="3">
    <source>
        <dbReference type="ARBA" id="ARBA00022475"/>
    </source>
</evidence>
<keyword evidence="7 9" id="KW-0811">Translocation</keyword>
<dbReference type="InterPro" id="IPR048634">
    <property type="entry name" value="SecD_SecF_C"/>
</dbReference>
<dbReference type="Pfam" id="PF02355">
    <property type="entry name" value="SecD_SecF_C"/>
    <property type="match status" value="2"/>
</dbReference>
<dbReference type="HAMAP" id="MF_01464_B">
    <property type="entry name" value="SecF_B"/>
    <property type="match status" value="1"/>
</dbReference>
<comment type="similarity">
    <text evidence="10">Belongs to the SecD/SecF family. SecF subfamily.</text>
</comment>
<dbReference type="InterPro" id="IPR005791">
    <property type="entry name" value="SecD"/>
</dbReference>
<keyword evidence="8 9" id="KW-0472">Membrane</keyword>
<feature type="transmembrane region" description="Helical" evidence="9">
    <location>
        <begin position="689"/>
        <end position="716"/>
    </location>
</feature>
<feature type="transmembrane region" description="Helical" evidence="9">
    <location>
        <begin position="611"/>
        <end position="631"/>
    </location>
</feature>